<feature type="domain" description="Major facilitator superfamily (MFS) profile" evidence="5">
    <location>
        <begin position="34"/>
        <end position="425"/>
    </location>
</feature>
<dbReference type="AlphaFoldDB" id="A0A1H1W6U4"/>
<feature type="transmembrane region" description="Helical" evidence="4">
    <location>
        <begin position="97"/>
        <end position="117"/>
    </location>
</feature>
<feature type="transmembrane region" description="Helical" evidence="4">
    <location>
        <begin position="160"/>
        <end position="183"/>
    </location>
</feature>
<evidence type="ECO:0000256" key="3">
    <source>
        <dbReference type="ARBA" id="ARBA00023136"/>
    </source>
</evidence>
<evidence type="ECO:0000256" key="4">
    <source>
        <dbReference type="SAM" id="Phobius"/>
    </source>
</evidence>
<evidence type="ECO:0000256" key="1">
    <source>
        <dbReference type="ARBA" id="ARBA00022692"/>
    </source>
</evidence>
<evidence type="ECO:0000313" key="7">
    <source>
        <dbReference type="Proteomes" id="UP000243426"/>
    </source>
</evidence>
<dbReference type="Pfam" id="PF07690">
    <property type="entry name" value="MFS_1"/>
    <property type="match status" value="1"/>
</dbReference>
<keyword evidence="3 4" id="KW-0472">Membrane</keyword>
<evidence type="ECO:0000313" key="6">
    <source>
        <dbReference type="EMBL" id="SDS91929.1"/>
    </source>
</evidence>
<dbReference type="PROSITE" id="PS50850">
    <property type="entry name" value="MFS"/>
    <property type="match status" value="1"/>
</dbReference>
<dbReference type="Gene3D" id="1.20.1250.20">
    <property type="entry name" value="MFS general substrate transporter like domains"/>
    <property type="match status" value="2"/>
</dbReference>
<evidence type="ECO:0000256" key="2">
    <source>
        <dbReference type="ARBA" id="ARBA00022989"/>
    </source>
</evidence>
<dbReference type="PANTHER" id="PTHR11360:SF290">
    <property type="entry name" value="MONOCARBOXYLATE MFS PERMEASE"/>
    <property type="match status" value="1"/>
</dbReference>
<dbReference type="InterPro" id="IPR050327">
    <property type="entry name" value="Proton-linked_MCT"/>
</dbReference>
<reference evidence="7" key="1">
    <citation type="submission" date="2016-10" db="EMBL/GenBank/DDBJ databases">
        <authorList>
            <person name="Varghese N."/>
            <person name="Submissions S."/>
        </authorList>
    </citation>
    <scope>NUCLEOTIDE SEQUENCE [LARGE SCALE GENOMIC DNA]</scope>
    <source>
        <strain evidence="7">2SM5</strain>
    </source>
</reference>
<feature type="transmembrane region" description="Helical" evidence="4">
    <location>
        <begin position="400"/>
        <end position="421"/>
    </location>
</feature>
<keyword evidence="7" id="KW-1185">Reference proteome</keyword>
<proteinExistence type="predicted"/>
<feature type="transmembrane region" description="Helical" evidence="4">
    <location>
        <begin position="245"/>
        <end position="265"/>
    </location>
</feature>
<name>A0A1H1W6U4_9GAMM</name>
<feature type="transmembrane region" description="Helical" evidence="4">
    <location>
        <begin position="189"/>
        <end position="209"/>
    </location>
</feature>
<feature type="transmembrane region" description="Helical" evidence="4">
    <location>
        <begin position="30"/>
        <end position="52"/>
    </location>
</feature>
<evidence type="ECO:0000259" key="5">
    <source>
        <dbReference type="PROSITE" id="PS50850"/>
    </source>
</evidence>
<keyword evidence="2 4" id="KW-1133">Transmembrane helix</keyword>
<feature type="transmembrane region" description="Helical" evidence="4">
    <location>
        <begin position="311"/>
        <end position="330"/>
    </location>
</feature>
<dbReference type="Proteomes" id="UP000243426">
    <property type="component" value="Chromosome I"/>
</dbReference>
<dbReference type="EMBL" id="LT629748">
    <property type="protein sequence ID" value="SDS91929.1"/>
    <property type="molecule type" value="Genomic_DNA"/>
</dbReference>
<dbReference type="InterPro" id="IPR020846">
    <property type="entry name" value="MFS_dom"/>
</dbReference>
<dbReference type="STRING" id="797277.SAMN05216198_3146"/>
<sequence length="436" mass="46614">MATTNAIPIILNYPERAETMKQFDNREFKIGWKILILAAVGVATSSSSLLLYSFSAMIIPLEQAMDWGRSELQAAITALSLGTIVAAQLAGWLNLKFGLRIVTILSLIALSISMVLLTQVQTTIWSLYLGYFLVPLAGLGTLQITWSHLVNLWFVENRGLALAIILSGSGLAAAGLPLLVTWAVSTWNWQAGFIALSLLPVLIALPLTLRWLMPVRSENSAALVGQPKPQSPSSGMLLSEALKSWRFWVCNLSMTLVVACVVGLVTNIIPLLQDRGLNAVEAGQIFSAFGISLIFGRLVVGYLIDRLWAPGVAAIALLMPAVACLIFALTSGNTGLYVLATLLVGIGAGAEFDIAAFLIARYFGMRDYGRLFGVHLGLITAGAAGAPLLFGALYSLTGDYSGLLAFSTVCFVVGPLMLLTLGGYPVFRRDDAVPAY</sequence>
<accession>A0A1H1W6U4</accession>
<dbReference type="GO" id="GO:0022857">
    <property type="term" value="F:transmembrane transporter activity"/>
    <property type="evidence" value="ECO:0007669"/>
    <property type="project" value="InterPro"/>
</dbReference>
<keyword evidence="1 4" id="KW-0812">Transmembrane</keyword>
<gene>
    <name evidence="6" type="ORF">SAMN05216198_3146</name>
</gene>
<feature type="transmembrane region" description="Helical" evidence="4">
    <location>
        <begin position="372"/>
        <end position="394"/>
    </location>
</feature>
<dbReference type="PANTHER" id="PTHR11360">
    <property type="entry name" value="MONOCARBOXYLATE TRANSPORTER"/>
    <property type="match status" value="1"/>
</dbReference>
<protein>
    <submittedName>
        <fullName evidence="6">Predicted arabinose efflux permease, MFS family</fullName>
    </submittedName>
</protein>
<feature type="transmembrane region" description="Helical" evidence="4">
    <location>
        <begin position="336"/>
        <end position="360"/>
    </location>
</feature>
<feature type="transmembrane region" description="Helical" evidence="4">
    <location>
        <begin position="285"/>
        <end position="304"/>
    </location>
</feature>
<dbReference type="SUPFAM" id="SSF103473">
    <property type="entry name" value="MFS general substrate transporter"/>
    <property type="match status" value="1"/>
</dbReference>
<dbReference type="InterPro" id="IPR011701">
    <property type="entry name" value="MFS"/>
</dbReference>
<dbReference type="CDD" id="cd17355">
    <property type="entry name" value="MFS_YcxA_like"/>
    <property type="match status" value="1"/>
</dbReference>
<feature type="transmembrane region" description="Helical" evidence="4">
    <location>
        <begin position="129"/>
        <end position="153"/>
    </location>
</feature>
<organism evidence="6 7">
    <name type="scientific">Halopseudomonas litoralis</name>
    <dbReference type="NCBI Taxonomy" id="797277"/>
    <lineage>
        <taxon>Bacteria</taxon>
        <taxon>Pseudomonadati</taxon>
        <taxon>Pseudomonadota</taxon>
        <taxon>Gammaproteobacteria</taxon>
        <taxon>Pseudomonadales</taxon>
        <taxon>Pseudomonadaceae</taxon>
        <taxon>Halopseudomonas</taxon>
    </lineage>
</organism>
<dbReference type="InterPro" id="IPR036259">
    <property type="entry name" value="MFS_trans_sf"/>
</dbReference>
<feature type="transmembrane region" description="Helical" evidence="4">
    <location>
        <begin position="72"/>
        <end position="90"/>
    </location>
</feature>